<accession>A0A1E5UUA4</accession>
<proteinExistence type="predicted"/>
<dbReference type="Proteomes" id="UP000095767">
    <property type="component" value="Unassembled WGS sequence"/>
</dbReference>
<reference evidence="1 2" key="1">
    <citation type="submission" date="2016-09" db="EMBL/GenBank/DDBJ databases">
        <title>The draft genome of Dichanthelium oligosanthes: A C3 panicoid grass species.</title>
        <authorList>
            <person name="Studer A.J."/>
            <person name="Schnable J.C."/>
            <person name="Brutnell T.P."/>
        </authorList>
    </citation>
    <scope>NUCLEOTIDE SEQUENCE [LARGE SCALE GENOMIC DNA]</scope>
    <source>
        <strain evidence="2">cv. Kellogg 1175</strain>
        <tissue evidence="1">Leaf</tissue>
    </source>
</reference>
<sequence>LLNRTFAILRRAELGLPFCIIIYRPFFPPIPSHMKIFVCLFDFGFWCNKIRKLKFRKESISMASCNIIWEISPFFT</sequence>
<dbReference type="AlphaFoldDB" id="A0A1E5UUA4"/>
<name>A0A1E5UUA4_9POAL</name>
<comment type="caution">
    <text evidence="1">The sequence shown here is derived from an EMBL/GenBank/DDBJ whole genome shotgun (WGS) entry which is preliminary data.</text>
</comment>
<dbReference type="EMBL" id="LWDX02063155">
    <property type="protein sequence ID" value="OEL16404.1"/>
    <property type="molecule type" value="Genomic_DNA"/>
</dbReference>
<evidence type="ECO:0000313" key="2">
    <source>
        <dbReference type="Proteomes" id="UP000095767"/>
    </source>
</evidence>
<evidence type="ECO:0000313" key="1">
    <source>
        <dbReference type="EMBL" id="OEL16404.1"/>
    </source>
</evidence>
<gene>
    <name evidence="1" type="ORF">BAE44_0022577</name>
</gene>
<keyword evidence="2" id="KW-1185">Reference proteome</keyword>
<protein>
    <submittedName>
        <fullName evidence="1">Uncharacterized protein</fullName>
    </submittedName>
</protein>
<organism evidence="1 2">
    <name type="scientific">Dichanthelium oligosanthes</name>
    <dbReference type="NCBI Taxonomy" id="888268"/>
    <lineage>
        <taxon>Eukaryota</taxon>
        <taxon>Viridiplantae</taxon>
        <taxon>Streptophyta</taxon>
        <taxon>Embryophyta</taxon>
        <taxon>Tracheophyta</taxon>
        <taxon>Spermatophyta</taxon>
        <taxon>Magnoliopsida</taxon>
        <taxon>Liliopsida</taxon>
        <taxon>Poales</taxon>
        <taxon>Poaceae</taxon>
        <taxon>PACMAD clade</taxon>
        <taxon>Panicoideae</taxon>
        <taxon>Panicodae</taxon>
        <taxon>Paniceae</taxon>
        <taxon>Dichantheliinae</taxon>
        <taxon>Dichanthelium</taxon>
    </lineage>
</organism>
<feature type="non-terminal residue" evidence="1">
    <location>
        <position position="1"/>
    </location>
</feature>